<evidence type="ECO:0000313" key="3">
    <source>
        <dbReference type="WBParaSite" id="PSU_v2.g7404.t1"/>
    </source>
</evidence>
<dbReference type="SUPFAM" id="SSF52540">
    <property type="entry name" value="P-loop containing nucleoside triphosphate hydrolases"/>
    <property type="match status" value="2"/>
</dbReference>
<evidence type="ECO:0000313" key="2">
    <source>
        <dbReference type="Proteomes" id="UP000887577"/>
    </source>
</evidence>
<dbReference type="WBParaSite" id="PSU_v2.g7404.t1">
    <property type="protein sequence ID" value="PSU_v2.g7404.t1"/>
    <property type="gene ID" value="PSU_v2.g7404"/>
</dbReference>
<name>A0A914Z665_9BILA</name>
<keyword evidence="2" id="KW-1185">Reference proteome</keyword>
<evidence type="ECO:0000259" key="1">
    <source>
        <dbReference type="PROSITE" id="PS51194"/>
    </source>
</evidence>
<protein>
    <submittedName>
        <fullName evidence="3">Helicase C-terminal domain-containing protein</fullName>
    </submittedName>
</protein>
<accession>A0A914Z665</accession>
<feature type="domain" description="Helicase C-terminal" evidence="1">
    <location>
        <begin position="278"/>
        <end position="437"/>
    </location>
</feature>
<dbReference type="Gene3D" id="3.40.50.300">
    <property type="entry name" value="P-loop containing nucleotide triphosphate hydrolases"/>
    <property type="match status" value="2"/>
</dbReference>
<reference evidence="3" key="1">
    <citation type="submission" date="2022-11" db="UniProtKB">
        <authorList>
            <consortium name="WormBaseParasite"/>
        </authorList>
    </citation>
    <scope>IDENTIFICATION</scope>
</reference>
<dbReference type="InterPro" id="IPR027417">
    <property type="entry name" value="P-loop_NTPase"/>
</dbReference>
<organism evidence="2 3">
    <name type="scientific">Panagrolaimus superbus</name>
    <dbReference type="NCBI Taxonomy" id="310955"/>
    <lineage>
        <taxon>Eukaryota</taxon>
        <taxon>Metazoa</taxon>
        <taxon>Ecdysozoa</taxon>
        <taxon>Nematoda</taxon>
        <taxon>Chromadorea</taxon>
        <taxon>Rhabditida</taxon>
        <taxon>Tylenchina</taxon>
        <taxon>Panagrolaimomorpha</taxon>
        <taxon>Panagrolaimoidea</taxon>
        <taxon>Panagrolaimidae</taxon>
        <taxon>Panagrolaimus</taxon>
    </lineage>
</organism>
<dbReference type="Proteomes" id="UP000887577">
    <property type="component" value="Unplaced"/>
</dbReference>
<dbReference type="Pfam" id="PF00271">
    <property type="entry name" value="Helicase_C"/>
    <property type="match status" value="1"/>
</dbReference>
<proteinExistence type="predicted"/>
<dbReference type="PROSITE" id="PS51194">
    <property type="entry name" value="HELICASE_CTER"/>
    <property type="match status" value="1"/>
</dbReference>
<dbReference type="AlphaFoldDB" id="A0A914Z665"/>
<sequence length="456" mass="53113">MANLSDEFHLKLDDGVELKSVEQYKDVNFPSGLIDNLRKSSFSQPTELQQDILKCMLSGVCIAGNVPDNLGAESAYISYAIAACIQAKEKKTYNPEEYQPFALFIAKNEEMAQKLFTLAEELAKDLEVNTVMLTLQQFDNEVHCELALQKCDLVFLTADGFNKYVKDELVKFENLKYLIVHDLDWESEKKRITQFQDMFRYHDFPNAGERVILFFDKNYASVAEDFFRNDKKCYITFGEEDEIRMPRFVTGVDERDLQVVETDEKFEIKVTVAEKDAELTSFFKDLVEKYGTNAETFPRTLVFVNGKETTGRHVKYAIERAGFPYAIIADGNRKRRETRDIIENFNDKCYPVLVACTNLNFSTKFVNVSNVIFYNLPDHFYYYFTFSQLLSEPYNRPQKVISYADGMDYPLFQNFLADAERQNKPTEQYRTMIDALKPIFDALPKRKEDYDDDDEY</sequence>
<dbReference type="PANTHER" id="PTHR47958">
    <property type="entry name" value="ATP-DEPENDENT RNA HELICASE DBP3"/>
    <property type="match status" value="1"/>
</dbReference>
<dbReference type="InterPro" id="IPR001650">
    <property type="entry name" value="Helicase_C-like"/>
</dbReference>